<evidence type="ECO:0000256" key="3">
    <source>
        <dbReference type="ARBA" id="ARBA00022448"/>
    </source>
</evidence>
<dbReference type="SMART" id="SM00062">
    <property type="entry name" value="PBPb"/>
    <property type="match status" value="1"/>
</dbReference>
<dbReference type="NCBIfam" id="NF008588">
    <property type="entry name" value="PRK11553.1"/>
    <property type="match status" value="1"/>
</dbReference>
<dbReference type="PANTHER" id="PTHR30024">
    <property type="entry name" value="ALIPHATIC SULFONATES-BINDING PROTEIN-RELATED"/>
    <property type="match status" value="1"/>
</dbReference>
<evidence type="ECO:0000259" key="6">
    <source>
        <dbReference type="SMART" id="SM00062"/>
    </source>
</evidence>
<dbReference type="EMBL" id="CP091511">
    <property type="protein sequence ID" value="UOO88228.1"/>
    <property type="molecule type" value="Genomic_DNA"/>
</dbReference>
<evidence type="ECO:0000256" key="5">
    <source>
        <dbReference type="SAM" id="SignalP"/>
    </source>
</evidence>
<evidence type="ECO:0000256" key="4">
    <source>
        <dbReference type="ARBA" id="ARBA00022729"/>
    </source>
</evidence>
<evidence type="ECO:0000313" key="7">
    <source>
        <dbReference type="EMBL" id="UOO88228.1"/>
    </source>
</evidence>
<feature type="chain" id="PRO_5046132254" evidence="5">
    <location>
        <begin position="25"/>
        <end position="331"/>
    </location>
</feature>
<evidence type="ECO:0000256" key="2">
    <source>
        <dbReference type="ARBA" id="ARBA00010742"/>
    </source>
</evidence>
<evidence type="ECO:0000313" key="8">
    <source>
        <dbReference type="Proteomes" id="UP000832011"/>
    </source>
</evidence>
<protein>
    <submittedName>
        <fullName evidence="7">Sulfonate ABC transporter substrate-binding protein</fullName>
    </submittedName>
</protein>
<feature type="signal peptide" evidence="5">
    <location>
        <begin position="1"/>
        <end position="24"/>
    </location>
</feature>
<dbReference type="PANTHER" id="PTHR30024:SF42">
    <property type="entry name" value="ALIPHATIC SULFONATES-BINDING PROTEIN-RELATED"/>
    <property type="match status" value="1"/>
</dbReference>
<dbReference type="NCBIfam" id="TIGR01728">
    <property type="entry name" value="SsuA_fam"/>
    <property type="match status" value="1"/>
</dbReference>
<dbReference type="SUPFAM" id="SSF53850">
    <property type="entry name" value="Periplasmic binding protein-like II"/>
    <property type="match status" value="1"/>
</dbReference>
<name>A0ABY4DYR5_9NEIS</name>
<dbReference type="InterPro" id="IPR001638">
    <property type="entry name" value="Solute-binding_3/MltF_N"/>
</dbReference>
<comment type="subcellular location">
    <subcellularLocation>
        <location evidence="1">Periplasm</location>
    </subcellularLocation>
</comment>
<sequence length="331" mass="35911">MNIANLLRPAALTLSITLALTACADNNSVGKTTAATKPNNALSEIRIGHQKSGSLVFLKDQKFLEQALAPQKISVKWVEFPSGPPMLEALNTGNLDFATTGEAPPVFAQAASSGLVYVAHETASPNSEGLLLPKNSTITDPKQLKGKRIAVTKGSSAHYTLVQALKKYGIAYSDIQPIYLQPSDARAAFEQGNVDAWVVWEPYRAAAEKQLGARTLFNTEGLKPSYSFYLARKEFAAEHPELIQTVVAQVNRADEAIKADLDGFGKITAKLIGLPEDIAIEGVKRREYGASYITPAVVAEQQKVADAFYELKLIPKHVQVQDIVWQAPPKK</sequence>
<dbReference type="Proteomes" id="UP000832011">
    <property type="component" value="Chromosome"/>
</dbReference>
<organism evidence="7 8">
    <name type="scientific">Vitreoscilla massiliensis</name>
    <dbReference type="NCBI Taxonomy" id="1689272"/>
    <lineage>
        <taxon>Bacteria</taxon>
        <taxon>Pseudomonadati</taxon>
        <taxon>Pseudomonadota</taxon>
        <taxon>Betaproteobacteria</taxon>
        <taxon>Neisseriales</taxon>
        <taxon>Neisseriaceae</taxon>
        <taxon>Vitreoscilla</taxon>
    </lineage>
</organism>
<dbReference type="RefSeq" id="WP_058356342.1">
    <property type="nucleotide sequence ID" value="NZ_CABKVG010000009.1"/>
</dbReference>
<gene>
    <name evidence="7" type="ORF">LVJ82_12115</name>
</gene>
<reference evidence="7 8" key="1">
    <citation type="journal article" date="2022" name="Res Sq">
        <title>Evolution of multicellular longitudinally dividing oral cavity symbionts (Neisseriaceae).</title>
        <authorList>
            <person name="Nyongesa S."/>
            <person name="Weber P."/>
            <person name="Bernet E."/>
            <person name="Pullido F."/>
            <person name="Nieckarz M."/>
            <person name="Delaby M."/>
            <person name="Nieves C."/>
            <person name="Viehboeck T."/>
            <person name="Krause N."/>
            <person name="Rivera-Millot A."/>
            <person name="Nakamura A."/>
            <person name="Vischer N."/>
            <person name="VanNieuwenhze M."/>
            <person name="Brun Y."/>
            <person name="Cava F."/>
            <person name="Bulgheresi S."/>
            <person name="Veyrier F."/>
        </authorList>
    </citation>
    <scope>NUCLEOTIDE SEQUENCE [LARGE SCALE GENOMIC DNA]</scope>
    <source>
        <strain evidence="7 8">SN4</strain>
    </source>
</reference>
<comment type="similarity">
    <text evidence="2">Belongs to the bacterial solute-binding protein SsuA/TauA family.</text>
</comment>
<keyword evidence="3" id="KW-0813">Transport</keyword>
<dbReference type="InterPro" id="IPR015168">
    <property type="entry name" value="SsuA/THI5"/>
</dbReference>
<dbReference type="InterPro" id="IPR010067">
    <property type="entry name" value="ABC_SsuA_sub-bd"/>
</dbReference>
<keyword evidence="8" id="KW-1185">Reference proteome</keyword>
<dbReference type="Pfam" id="PF09084">
    <property type="entry name" value="NMT1"/>
    <property type="match status" value="1"/>
</dbReference>
<dbReference type="Gene3D" id="3.40.190.10">
    <property type="entry name" value="Periplasmic binding protein-like II"/>
    <property type="match status" value="2"/>
</dbReference>
<dbReference type="CDD" id="cd13557">
    <property type="entry name" value="PBP2_SsuA"/>
    <property type="match status" value="1"/>
</dbReference>
<keyword evidence="4 5" id="KW-0732">Signal</keyword>
<feature type="domain" description="Solute-binding protein family 3/N-terminal" evidence="6">
    <location>
        <begin position="44"/>
        <end position="275"/>
    </location>
</feature>
<accession>A0ABY4DYR5</accession>
<evidence type="ECO:0000256" key="1">
    <source>
        <dbReference type="ARBA" id="ARBA00004418"/>
    </source>
</evidence>
<proteinExistence type="inferred from homology"/>